<keyword evidence="3" id="KW-1185">Reference proteome</keyword>
<keyword evidence="1" id="KW-1133">Transmembrane helix</keyword>
<name>A0A315ZI81_SEDFL</name>
<comment type="caution">
    <text evidence="2">The sequence shown here is derived from an EMBL/GenBank/DDBJ whole genome shotgun (WGS) entry which is preliminary data.</text>
</comment>
<dbReference type="EMBL" id="QGDO01000020">
    <property type="protein sequence ID" value="PWJ32684.1"/>
    <property type="molecule type" value="Genomic_DNA"/>
</dbReference>
<dbReference type="RefSeq" id="WP_109623296.1">
    <property type="nucleotide sequence ID" value="NZ_QGDO01000020.1"/>
</dbReference>
<evidence type="ECO:0000313" key="2">
    <source>
        <dbReference type="EMBL" id="PWJ32684.1"/>
    </source>
</evidence>
<keyword evidence="1" id="KW-0472">Membrane</keyword>
<accession>A0A315ZI81</accession>
<organism evidence="2 3">
    <name type="scientific">Sediminitomix flava</name>
    <dbReference type="NCBI Taxonomy" id="379075"/>
    <lineage>
        <taxon>Bacteria</taxon>
        <taxon>Pseudomonadati</taxon>
        <taxon>Bacteroidota</taxon>
        <taxon>Cytophagia</taxon>
        <taxon>Cytophagales</taxon>
        <taxon>Flammeovirgaceae</taxon>
        <taxon>Sediminitomix</taxon>
    </lineage>
</organism>
<feature type="transmembrane region" description="Helical" evidence="1">
    <location>
        <begin position="99"/>
        <end position="119"/>
    </location>
</feature>
<feature type="transmembrane region" description="Helical" evidence="1">
    <location>
        <begin position="140"/>
        <end position="157"/>
    </location>
</feature>
<dbReference type="Proteomes" id="UP000245535">
    <property type="component" value="Unassembled WGS sequence"/>
</dbReference>
<gene>
    <name evidence="2" type="ORF">BC781_1202</name>
</gene>
<proteinExistence type="predicted"/>
<evidence type="ECO:0000313" key="3">
    <source>
        <dbReference type="Proteomes" id="UP000245535"/>
    </source>
</evidence>
<evidence type="ECO:0000256" key="1">
    <source>
        <dbReference type="SAM" id="Phobius"/>
    </source>
</evidence>
<keyword evidence="1" id="KW-0812">Transmembrane</keyword>
<feature type="transmembrane region" description="Helical" evidence="1">
    <location>
        <begin position="60"/>
        <end position="79"/>
    </location>
</feature>
<reference evidence="2 3" key="1">
    <citation type="submission" date="2018-03" db="EMBL/GenBank/DDBJ databases">
        <title>Genomic Encyclopedia of Archaeal and Bacterial Type Strains, Phase II (KMG-II): from individual species to whole genera.</title>
        <authorList>
            <person name="Goeker M."/>
        </authorList>
    </citation>
    <scope>NUCLEOTIDE SEQUENCE [LARGE SCALE GENOMIC DNA]</scope>
    <source>
        <strain evidence="2 3">DSM 28229</strain>
    </source>
</reference>
<dbReference type="AlphaFoldDB" id="A0A315ZI81"/>
<feature type="transmembrane region" description="Helical" evidence="1">
    <location>
        <begin position="6"/>
        <end position="28"/>
    </location>
</feature>
<sequence length="229" mass="26224">MLTEILIETIVIPIGISLIFAIFHYLIIDRKNRNVYKKSYFPTLAEQEAKEKKVRRGLSLYFLGVVLGVGITFVSTSQLMSFYHKSLNEVSQVILIPNILIHSLVCGFIIAVPISIFLNNIRKRLKGNYFQKGTFSLSKFFAYLFLILSISFSYQTIRKGVYVGESQVTIKDFFSDDRTVPIDQVMSISHEKSLTTLHLENGPSILINDMEFDSNKILRSKEIINLNKK</sequence>
<protein>
    <submittedName>
        <fullName evidence="2">Uncharacterized protein</fullName>
    </submittedName>
</protein>